<dbReference type="RefSeq" id="WP_092861685.1">
    <property type="nucleotide sequence ID" value="NZ_FOQH01000008.1"/>
</dbReference>
<dbReference type="Gene3D" id="1.20.120.160">
    <property type="entry name" value="HPT domain"/>
    <property type="match status" value="1"/>
</dbReference>
<organism evidence="3 4">
    <name type="scientific">Albimonas pacifica</name>
    <dbReference type="NCBI Taxonomy" id="1114924"/>
    <lineage>
        <taxon>Bacteria</taxon>
        <taxon>Pseudomonadati</taxon>
        <taxon>Pseudomonadota</taxon>
        <taxon>Alphaproteobacteria</taxon>
        <taxon>Rhodobacterales</taxon>
        <taxon>Paracoccaceae</taxon>
        <taxon>Albimonas</taxon>
    </lineage>
</organism>
<dbReference type="GO" id="GO:0000160">
    <property type="term" value="P:phosphorelay signal transduction system"/>
    <property type="evidence" value="ECO:0007669"/>
    <property type="project" value="UniProtKB-KW"/>
</dbReference>
<keyword evidence="1" id="KW-0902">Two-component regulatory system</keyword>
<evidence type="ECO:0000313" key="3">
    <source>
        <dbReference type="EMBL" id="SFI61435.1"/>
    </source>
</evidence>
<dbReference type="Proteomes" id="UP000199377">
    <property type="component" value="Unassembled WGS sequence"/>
</dbReference>
<reference evidence="3 4" key="1">
    <citation type="submission" date="2016-10" db="EMBL/GenBank/DDBJ databases">
        <authorList>
            <person name="de Groot N.N."/>
        </authorList>
    </citation>
    <scope>NUCLEOTIDE SEQUENCE [LARGE SCALE GENOMIC DNA]</scope>
    <source>
        <strain evidence="3 4">CGMCC 1.11030</strain>
    </source>
</reference>
<accession>A0A1I3JNG0</accession>
<proteinExistence type="predicted"/>
<evidence type="ECO:0000313" key="4">
    <source>
        <dbReference type="Proteomes" id="UP000199377"/>
    </source>
</evidence>
<protein>
    <submittedName>
        <fullName evidence="3">Hpt domain-containing protein</fullName>
    </submittedName>
</protein>
<dbReference type="Pfam" id="PF01627">
    <property type="entry name" value="Hpt"/>
    <property type="match status" value="1"/>
</dbReference>
<dbReference type="InterPro" id="IPR008207">
    <property type="entry name" value="Sig_transdc_His_kin_Hpt_dom"/>
</dbReference>
<dbReference type="AlphaFoldDB" id="A0A1I3JNG0"/>
<dbReference type="SUPFAM" id="SSF47226">
    <property type="entry name" value="Histidine-containing phosphotransfer domain, HPT domain"/>
    <property type="match status" value="1"/>
</dbReference>
<evidence type="ECO:0000256" key="1">
    <source>
        <dbReference type="ARBA" id="ARBA00023012"/>
    </source>
</evidence>
<dbReference type="STRING" id="1114924.SAMN05216258_10870"/>
<keyword evidence="4" id="KW-1185">Reference proteome</keyword>
<dbReference type="InterPro" id="IPR036641">
    <property type="entry name" value="HPT_dom_sf"/>
</dbReference>
<sequence>MIDAGLRAELRKLIAAFVENMGAMTAEMEAALDAGRRGEGDAAAAWDLLRTQTHRISGSGASFGFTDIAAVARRIDLHAAGTLSGGDAAAVAAPPWEDALVTGDLDALRRLVDRAAPTDSPLYPGD</sequence>
<dbReference type="EMBL" id="FOQH01000008">
    <property type="protein sequence ID" value="SFI61435.1"/>
    <property type="molecule type" value="Genomic_DNA"/>
</dbReference>
<feature type="domain" description="HPt" evidence="2">
    <location>
        <begin position="13"/>
        <end position="108"/>
    </location>
</feature>
<evidence type="ECO:0000259" key="2">
    <source>
        <dbReference type="Pfam" id="PF01627"/>
    </source>
</evidence>
<dbReference type="GO" id="GO:0004672">
    <property type="term" value="F:protein kinase activity"/>
    <property type="evidence" value="ECO:0007669"/>
    <property type="project" value="UniProtKB-ARBA"/>
</dbReference>
<gene>
    <name evidence="3" type="ORF">SAMN05216258_10870</name>
</gene>
<name>A0A1I3JNG0_9RHOB</name>